<organism evidence="13 14">
    <name type="scientific">Lachancea quebecensis</name>
    <dbReference type="NCBI Taxonomy" id="1654605"/>
    <lineage>
        <taxon>Eukaryota</taxon>
        <taxon>Fungi</taxon>
        <taxon>Dikarya</taxon>
        <taxon>Ascomycota</taxon>
        <taxon>Saccharomycotina</taxon>
        <taxon>Saccharomycetes</taxon>
        <taxon>Saccharomycetales</taxon>
        <taxon>Saccharomycetaceae</taxon>
        <taxon>Lachancea</taxon>
    </lineage>
</organism>
<dbReference type="GO" id="GO:0005874">
    <property type="term" value="C:microtubule"/>
    <property type="evidence" value="ECO:0007669"/>
    <property type="project" value="UniProtKB-KW"/>
</dbReference>
<dbReference type="CDD" id="cd00200">
    <property type="entry name" value="WD40"/>
    <property type="match status" value="1"/>
</dbReference>
<feature type="repeat" description="WD" evidence="12">
    <location>
        <begin position="214"/>
        <end position="257"/>
    </location>
</feature>
<protein>
    <recommendedName>
        <fullName evidence="11">Nuclear distribution protein PAC1</fullName>
    </recommendedName>
    <alternativeName>
        <fullName evidence="11">Lissencephaly-1 homolog</fullName>
        <shortName evidence="11">LIS-1</shortName>
    </alternativeName>
    <alternativeName>
        <fullName evidence="11">nudF homolog</fullName>
    </alternativeName>
</protein>
<comment type="similarity">
    <text evidence="11">Belongs to the WD repeat LIS1/nudF family.</text>
</comment>
<dbReference type="InterPro" id="IPR001680">
    <property type="entry name" value="WD40_rpt"/>
</dbReference>
<evidence type="ECO:0000256" key="2">
    <source>
        <dbReference type="ARBA" id="ARBA00022490"/>
    </source>
</evidence>
<dbReference type="GO" id="GO:0005875">
    <property type="term" value="C:microtubule associated complex"/>
    <property type="evidence" value="ECO:0007669"/>
    <property type="project" value="UniProtKB-UniRule"/>
</dbReference>
<dbReference type="PANTHER" id="PTHR14604:SF4">
    <property type="entry name" value="F-BOX DOMAIN-CONTAINING PROTEIN"/>
    <property type="match status" value="1"/>
</dbReference>
<evidence type="ECO:0000256" key="10">
    <source>
        <dbReference type="ARBA" id="ARBA00023306"/>
    </source>
</evidence>
<keyword evidence="2 11" id="KW-0963">Cytoplasm</keyword>
<evidence type="ECO:0000256" key="6">
    <source>
        <dbReference type="ARBA" id="ARBA00022737"/>
    </source>
</evidence>
<feature type="coiled-coil region" evidence="11">
    <location>
        <begin position="75"/>
        <end position="102"/>
    </location>
</feature>
<evidence type="ECO:0000313" key="13">
    <source>
        <dbReference type="EMBL" id="CUS20355.1"/>
    </source>
</evidence>
<comment type="function">
    <text evidence="11">Positively regulates the activity of the minus-end directed microtubule motor protein dynein. Plays a central role in positioning the mitotic spindle at the bud neck during cell division. Targets cytoplasmic dynein to microtubule plus ends, thereby promoting dynein-mediated microtubule sliding along the bud cortex and consequently the movement of the mitotic spindle to the bud neck.</text>
</comment>
<evidence type="ECO:0000256" key="1">
    <source>
        <dbReference type="ARBA" id="ARBA00022448"/>
    </source>
</evidence>
<dbReference type="InterPro" id="IPR020472">
    <property type="entry name" value="WD40_PAC1"/>
</dbReference>
<keyword evidence="14" id="KW-1185">Reference proteome</keyword>
<keyword evidence="6" id="KW-0677">Repeat</keyword>
<dbReference type="InterPro" id="IPR050995">
    <property type="entry name" value="WD-F-box_domain-protein"/>
</dbReference>
<evidence type="ECO:0000256" key="5">
    <source>
        <dbReference type="ARBA" id="ARBA00022701"/>
    </source>
</evidence>
<dbReference type="InterPro" id="IPR015943">
    <property type="entry name" value="WD40/YVTN_repeat-like_dom_sf"/>
</dbReference>
<dbReference type="PROSITE" id="PS50294">
    <property type="entry name" value="WD_REPEATS_REGION"/>
    <property type="match status" value="1"/>
</dbReference>
<evidence type="ECO:0000256" key="11">
    <source>
        <dbReference type="HAMAP-Rule" id="MF_03141"/>
    </source>
</evidence>
<evidence type="ECO:0000256" key="8">
    <source>
        <dbReference type="ARBA" id="ARBA00023054"/>
    </source>
</evidence>
<dbReference type="InterPro" id="IPR019775">
    <property type="entry name" value="WD40_repeat_CS"/>
</dbReference>
<keyword evidence="5 11" id="KW-0493">Microtubule</keyword>
<reference evidence="14" key="1">
    <citation type="submission" date="2015-10" db="EMBL/GenBank/DDBJ databases">
        <authorList>
            <person name="Devillers H."/>
        </authorList>
    </citation>
    <scope>NUCLEOTIDE SEQUENCE [LARGE SCALE GENOMIC DNA]</scope>
</reference>
<dbReference type="OrthoDB" id="10264588at2759"/>
<dbReference type="InterPro" id="IPR017252">
    <property type="entry name" value="Dynein_regulator_LIS1"/>
</dbReference>
<evidence type="ECO:0000256" key="7">
    <source>
        <dbReference type="ARBA" id="ARBA00022776"/>
    </source>
</evidence>
<dbReference type="GO" id="GO:0000922">
    <property type="term" value="C:spindle pole"/>
    <property type="evidence" value="ECO:0007669"/>
    <property type="project" value="UniProtKB-SubCell"/>
</dbReference>
<keyword evidence="1 11" id="KW-0813">Transport</keyword>
<comment type="subcellular location">
    <subcellularLocation>
        <location evidence="11">Cytoplasm</location>
        <location evidence="11">Cytoskeleton</location>
    </subcellularLocation>
    <subcellularLocation>
        <location evidence="11">Cytoplasm</location>
        <location evidence="11">Cytoskeleton</location>
        <location evidence="11">Spindle pole</location>
    </subcellularLocation>
    <text evidence="11">Localizes to the plus ends of microtubules and the mitotic spindle poles.</text>
</comment>
<comment type="subunit">
    <text evidence="11">Self-associates. Interacts with NDL1 and dynein.</text>
</comment>
<dbReference type="InterPro" id="IPR036322">
    <property type="entry name" value="WD40_repeat_dom_sf"/>
</dbReference>
<dbReference type="SUPFAM" id="SSF50978">
    <property type="entry name" value="WD40 repeat-like"/>
    <property type="match status" value="1"/>
</dbReference>
<evidence type="ECO:0000256" key="3">
    <source>
        <dbReference type="ARBA" id="ARBA00022574"/>
    </source>
</evidence>
<dbReference type="InterPro" id="IPR037190">
    <property type="entry name" value="LIS1_N"/>
</dbReference>
<keyword evidence="8 11" id="KW-0175">Coiled coil</keyword>
<dbReference type="GO" id="GO:0005737">
    <property type="term" value="C:cytoplasm"/>
    <property type="evidence" value="ECO:0007669"/>
    <property type="project" value="UniProtKB-UniRule"/>
</dbReference>
<keyword evidence="3 12" id="KW-0853">WD repeat</keyword>
<dbReference type="PRINTS" id="PR00320">
    <property type="entry name" value="GPROTEINBRPT"/>
</dbReference>
<evidence type="ECO:0000256" key="12">
    <source>
        <dbReference type="PROSITE-ProRule" id="PRU00221"/>
    </source>
</evidence>
<evidence type="ECO:0000256" key="4">
    <source>
        <dbReference type="ARBA" id="ARBA00022618"/>
    </source>
</evidence>
<dbReference type="SMART" id="SM00320">
    <property type="entry name" value="WD40"/>
    <property type="match status" value="7"/>
</dbReference>
<dbReference type="GO" id="GO:0000132">
    <property type="term" value="P:establishment of mitotic spindle orientation"/>
    <property type="evidence" value="ECO:0007669"/>
    <property type="project" value="UniProtKB-UniRule"/>
</dbReference>
<keyword evidence="4 11" id="KW-0132">Cell division</keyword>
<proteinExistence type="inferred from homology"/>
<name>A0A0P1KLZ1_9SACH</name>
<dbReference type="Pfam" id="PF00400">
    <property type="entry name" value="WD40"/>
    <property type="match status" value="4"/>
</dbReference>
<dbReference type="GO" id="GO:0051012">
    <property type="term" value="P:microtubule sliding"/>
    <property type="evidence" value="ECO:0007669"/>
    <property type="project" value="UniProtKB-UniRule"/>
</dbReference>
<dbReference type="SUPFAM" id="SSF109925">
    <property type="entry name" value="Lissencephaly-1 protein (Lis-1, PAF-AH alpha) N-terminal domain"/>
    <property type="match status" value="1"/>
</dbReference>
<dbReference type="Gene3D" id="2.130.10.10">
    <property type="entry name" value="YVTN repeat-like/Quinoprotein amine dehydrogenase"/>
    <property type="match status" value="1"/>
</dbReference>
<dbReference type="GO" id="GO:0070840">
    <property type="term" value="F:dynein complex binding"/>
    <property type="evidence" value="ECO:0007669"/>
    <property type="project" value="UniProtKB-UniRule"/>
</dbReference>
<keyword evidence="10 11" id="KW-0131">Cell cycle</keyword>
<keyword evidence="7 11" id="KW-0498">Mitosis</keyword>
<keyword evidence="9 11" id="KW-0206">Cytoskeleton</keyword>
<dbReference type="HAMAP" id="MF_03141">
    <property type="entry name" value="lis1"/>
    <property type="match status" value="1"/>
</dbReference>
<dbReference type="PROSITE" id="PS50082">
    <property type="entry name" value="WD_REPEATS_2"/>
    <property type="match status" value="2"/>
</dbReference>
<dbReference type="EMBL" id="LN890560">
    <property type="protein sequence ID" value="CUS20355.1"/>
    <property type="molecule type" value="Genomic_DNA"/>
</dbReference>
<evidence type="ECO:0000256" key="9">
    <source>
        <dbReference type="ARBA" id="ARBA00023212"/>
    </source>
</evidence>
<dbReference type="AlphaFoldDB" id="A0A0P1KLZ1"/>
<evidence type="ECO:0000313" key="14">
    <source>
        <dbReference type="Proteomes" id="UP000236544"/>
    </source>
</evidence>
<dbReference type="PROSITE" id="PS00678">
    <property type="entry name" value="WD_REPEATS_1"/>
    <property type="match status" value="2"/>
</dbReference>
<dbReference type="Proteomes" id="UP000236544">
    <property type="component" value="Unassembled WGS sequence"/>
</dbReference>
<sequence>MSLLPPEQRHLLHRCILNYVRSQIPGDRAEGEALEQTEEHHVIKSLAKWLRVDPDAPDGEKAADGSLLPRKWNSIVRLQRRIIELEREIQELLDENENLRESGPASPANGALKSWLPRERPSFGVSVGASVTSVKLHPELPLVFVATDAGKLQCYDLMNYTIPVASVQAHMRGITAIDAYVGEDSQCLVATASKDLHCKVFRLVDSELQLIRTLSGHEHIVSQIKIWNNSTNTLVASCSRDLTCKIWDVANGWCLKSFQPHAEWVRCLDVMGEYVVTGSNDSTVRLSHWPTGRALSFGTGHEFPVEKVRIIPMLPAESVEHSHKFNAHNEDYIPLGFSHVISTSRDGTLRIWQVPLPRFVAHRPPQPNPARSHFNLVATLKAHSSWVRDVRVRGNHVFSCSDDRSIKIWDLSTCEVVRSINSLHLGFINCIDIDCGGLNRQLLVSGGADGKLEVFMK</sequence>
<accession>A0A0P1KLZ1</accession>
<feature type="repeat" description="WD" evidence="12">
    <location>
        <begin position="380"/>
        <end position="419"/>
    </location>
</feature>
<gene>
    <name evidence="11" type="primary">PAC1</name>
    <name evidence="11" type="synonym">LIS1</name>
    <name evidence="13" type="ORF">LAQU0_S01e04764g</name>
</gene>
<dbReference type="PANTHER" id="PTHR14604">
    <property type="entry name" value="WD40 REPEAT PF20"/>
    <property type="match status" value="1"/>
</dbReference>
<dbReference type="Gene3D" id="1.20.960.30">
    <property type="match status" value="1"/>
</dbReference>
<dbReference type="GO" id="GO:0051301">
    <property type="term" value="P:cell division"/>
    <property type="evidence" value="ECO:0007669"/>
    <property type="project" value="UniProtKB-KW"/>
</dbReference>